<evidence type="ECO:0000256" key="2">
    <source>
        <dbReference type="SAM" id="Phobius"/>
    </source>
</evidence>
<feature type="region of interest" description="Disordered" evidence="1">
    <location>
        <begin position="1"/>
        <end position="51"/>
    </location>
</feature>
<protein>
    <recommendedName>
        <fullName evidence="3">DUF7495 domain-containing protein</fullName>
    </recommendedName>
</protein>
<name>K0SZM8_THAOC</name>
<accession>K0SZM8</accession>
<dbReference type="OMA" id="VEYSSIH"/>
<sequence>MDAFISGDSVVLPSGSFAANPNSRNLDWDSGDQDTYSPPPPGPQRKAAMAERTSNLISSYKSYISGEDEEAQARSGAGGVQHRAGSGQQPLMRDWNRGGTVDRYGVEMQDILDEDERSYEKKYRYNHPFFRSRKFKYVSVVAILTAVIVLISGGVKRHRKREAIEEGAKEWESALSIAEGAESGAQQQSGEIPEFSTATVPEFKSQQDGGSSIPPKEEAEGGEIAAGSQAEIEEKGMDAASALVEEVINHKQDQQTANVEAKEIASAESAAGASGEYEPITRHVMCCNAAVETVASRGGDDEETNLSESEAAREYAAAEAHGPKWYGRDEGWKGTTYAEALEFCVGVGVYCPTGPHHIPFGGTKEEATSRSPIVDHPDGWVQVGTKNMCVKYTLFGGELTQAMEDEIEAEIETNVKVKDAAIVEVEGEGAEKEHHTEGGPAGDATSAGPADGQTAVEAAARPPKDADFASPAGAGAADGSQVNLEDAKESRPGPADGQTAVEAAARPPKDAEFASPAAANADGSQVSLEDAKASRPSLSGDRPASNPAPPGIDPSHPIASAISSPAVSAGSRPALAAPASTSDSSTAAGKGSTSNTSELDITAVLHKKFKPLWLGRKEGWDGGSHEDAVKFCESMRNKKLCPYSAMCPHGPSGVVMGGRHAVTFSVDGEQYAPVLGGENHWVQIGTMGDGTNVCKTHRQLNGHGPEWGVNKDNEELKRHVMCCTV</sequence>
<evidence type="ECO:0000256" key="1">
    <source>
        <dbReference type="SAM" id="MobiDB-lite"/>
    </source>
</evidence>
<comment type="caution">
    <text evidence="4">The sequence shown here is derived from an EMBL/GenBank/DDBJ whole genome shotgun (WGS) entry which is preliminary data.</text>
</comment>
<dbReference type="InterPro" id="IPR055918">
    <property type="entry name" value="DUF7495"/>
</dbReference>
<feature type="compositionally biased region" description="Low complexity" evidence="1">
    <location>
        <begin position="468"/>
        <end position="479"/>
    </location>
</feature>
<dbReference type="EMBL" id="AGNL01006758">
    <property type="protein sequence ID" value="EJK71808.1"/>
    <property type="molecule type" value="Genomic_DNA"/>
</dbReference>
<keyword evidence="2" id="KW-0812">Transmembrane</keyword>
<dbReference type="Pfam" id="PF24325">
    <property type="entry name" value="DUF7495"/>
    <property type="match status" value="2"/>
</dbReference>
<feature type="domain" description="DUF7495" evidence="3">
    <location>
        <begin position="613"/>
        <end position="724"/>
    </location>
</feature>
<evidence type="ECO:0000313" key="4">
    <source>
        <dbReference type="EMBL" id="EJK71808.1"/>
    </source>
</evidence>
<dbReference type="Proteomes" id="UP000266841">
    <property type="component" value="Unassembled WGS sequence"/>
</dbReference>
<feature type="region of interest" description="Disordered" evidence="1">
    <location>
        <begin position="203"/>
        <end position="225"/>
    </location>
</feature>
<gene>
    <name evidence="4" type="ORF">THAOC_06719</name>
</gene>
<reference evidence="4 5" key="1">
    <citation type="journal article" date="2012" name="Genome Biol.">
        <title>Genome and low-iron response of an oceanic diatom adapted to chronic iron limitation.</title>
        <authorList>
            <person name="Lommer M."/>
            <person name="Specht M."/>
            <person name="Roy A.S."/>
            <person name="Kraemer L."/>
            <person name="Andreson R."/>
            <person name="Gutowska M.A."/>
            <person name="Wolf J."/>
            <person name="Bergner S.V."/>
            <person name="Schilhabel M.B."/>
            <person name="Klostermeier U.C."/>
            <person name="Beiko R.G."/>
            <person name="Rosenstiel P."/>
            <person name="Hippler M."/>
            <person name="Laroche J."/>
        </authorList>
    </citation>
    <scope>NUCLEOTIDE SEQUENCE [LARGE SCALE GENOMIC DNA]</scope>
    <source>
        <strain evidence="4 5">CCMP1005</strain>
    </source>
</reference>
<dbReference type="AlphaFoldDB" id="K0SZM8"/>
<feature type="region of interest" description="Disordered" evidence="1">
    <location>
        <begin position="428"/>
        <end position="596"/>
    </location>
</feature>
<feature type="region of interest" description="Disordered" evidence="1">
    <location>
        <begin position="67"/>
        <end position="97"/>
    </location>
</feature>
<feature type="domain" description="DUF7495" evidence="3">
    <location>
        <begin position="324"/>
        <end position="415"/>
    </location>
</feature>
<keyword evidence="2" id="KW-0472">Membrane</keyword>
<dbReference type="eggNOG" id="ENOG502SGDC">
    <property type="taxonomic scope" value="Eukaryota"/>
</dbReference>
<proteinExistence type="predicted"/>
<feature type="compositionally biased region" description="Low complexity" evidence="1">
    <location>
        <begin position="553"/>
        <end position="596"/>
    </location>
</feature>
<keyword evidence="5" id="KW-1185">Reference proteome</keyword>
<feature type="transmembrane region" description="Helical" evidence="2">
    <location>
        <begin position="137"/>
        <end position="155"/>
    </location>
</feature>
<keyword evidence="2" id="KW-1133">Transmembrane helix</keyword>
<organism evidence="4 5">
    <name type="scientific">Thalassiosira oceanica</name>
    <name type="common">Marine diatom</name>
    <dbReference type="NCBI Taxonomy" id="159749"/>
    <lineage>
        <taxon>Eukaryota</taxon>
        <taxon>Sar</taxon>
        <taxon>Stramenopiles</taxon>
        <taxon>Ochrophyta</taxon>
        <taxon>Bacillariophyta</taxon>
        <taxon>Coscinodiscophyceae</taxon>
        <taxon>Thalassiosirophycidae</taxon>
        <taxon>Thalassiosirales</taxon>
        <taxon>Thalassiosiraceae</taxon>
        <taxon>Thalassiosira</taxon>
    </lineage>
</organism>
<evidence type="ECO:0000313" key="5">
    <source>
        <dbReference type="Proteomes" id="UP000266841"/>
    </source>
</evidence>
<evidence type="ECO:0000259" key="3">
    <source>
        <dbReference type="Pfam" id="PF24325"/>
    </source>
</evidence>